<comment type="caution">
    <text evidence="1">The sequence shown here is derived from an EMBL/GenBank/DDBJ whole genome shotgun (WGS) entry which is preliminary data.</text>
</comment>
<protein>
    <submittedName>
        <fullName evidence="1">Uncharacterized protein</fullName>
    </submittedName>
</protein>
<proteinExistence type="predicted"/>
<dbReference type="EMBL" id="BOOY01000033">
    <property type="protein sequence ID" value="GIJ05424.1"/>
    <property type="molecule type" value="Genomic_DNA"/>
</dbReference>
<sequence>MVRGRAMVVMAVAWMYQCADTTSTARGLGTAAPRSRQAVVWRFSSSAFMGLPCPMKAAGIVVMPVILRLPLDIRARNAMFNLSVD</sequence>
<organism evidence="1 2">
    <name type="scientific">Spirilliplanes yamanashiensis</name>
    <dbReference type="NCBI Taxonomy" id="42233"/>
    <lineage>
        <taxon>Bacteria</taxon>
        <taxon>Bacillati</taxon>
        <taxon>Actinomycetota</taxon>
        <taxon>Actinomycetes</taxon>
        <taxon>Micromonosporales</taxon>
        <taxon>Micromonosporaceae</taxon>
        <taxon>Spirilliplanes</taxon>
    </lineage>
</organism>
<dbReference type="Proteomes" id="UP000652013">
    <property type="component" value="Unassembled WGS sequence"/>
</dbReference>
<evidence type="ECO:0000313" key="2">
    <source>
        <dbReference type="Proteomes" id="UP000652013"/>
    </source>
</evidence>
<reference evidence="1" key="1">
    <citation type="submission" date="2021-01" db="EMBL/GenBank/DDBJ databases">
        <title>Whole genome shotgun sequence of Spirilliplanes yamanashiensis NBRC 15828.</title>
        <authorList>
            <person name="Komaki H."/>
            <person name="Tamura T."/>
        </authorList>
    </citation>
    <scope>NUCLEOTIDE SEQUENCE</scope>
    <source>
        <strain evidence="1">NBRC 15828</strain>
    </source>
</reference>
<keyword evidence="2" id="KW-1185">Reference proteome</keyword>
<name>A0A8J3YCK8_9ACTN</name>
<evidence type="ECO:0000313" key="1">
    <source>
        <dbReference type="EMBL" id="GIJ05424.1"/>
    </source>
</evidence>
<dbReference type="AlphaFoldDB" id="A0A8J3YCK8"/>
<accession>A0A8J3YCK8</accession>
<gene>
    <name evidence="1" type="ORF">Sya03_47760</name>
</gene>